<dbReference type="GO" id="GO:0009253">
    <property type="term" value="P:peptidoglycan catabolic process"/>
    <property type="evidence" value="ECO:0007669"/>
    <property type="project" value="InterPro"/>
</dbReference>
<dbReference type="Gene3D" id="2.60.40.10">
    <property type="entry name" value="Immunoglobulins"/>
    <property type="match status" value="1"/>
</dbReference>
<keyword evidence="5" id="KW-1185">Reference proteome</keyword>
<keyword evidence="2" id="KW-0732">Signal</keyword>
<accession>A0A7C9I2E6</accession>
<dbReference type="Gene3D" id="3.40.630.40">
    <property type="entry name" value="Zn-dependent exopeptidases"/>
    <property type="match status" value="1"/>
</dbReference>
<dbReference type="Proteomes" id="UP000483286">
    <property type="component" value="Unassembled WGS sequence"/>
</dbReference>
<feature type="chain" id="PRO_5028944751" evidence="2">
    <location>
        <begin position="24"/>
        <end position="617"/>
    </location>
</feature>
<dbReference type="SUPFAM" id="SSF53187">
    <property type="entry name" value="Zn-dependent exopeptidases"/>
    <property type="match status" value="1"/>
</dbReference>
<dbReference type="InterPro" id="IPR002508">
    <property type="entry name" value="MurNAc-LAA_cat"/>
</dbReference>
<dbReference type="SMART" id="SM00646">
    <property type="entry name" value="Ami_3"/>
    <property type="match status" value="1"/>
</dbReference>
<evidence type="ECO:0000313" key="4">
    <source>
        <dbReference type="EMBL" id="MVN86471.1"/>
    </source>
</evidence>
<name>A0A7C9I2E6_9DEIO</name>
<gene>
    <name evidence="4" type="ORF">GO986_06800</name>
</gene>
<keyword evidence="1" id="KW-0378">Hydrolase</keyword>
<dbReference type="PANTHER" id="PTHR30404">
    <property type="entry name" value="N-ACETYLMURAMOYL-L-ALANINE AMIDASE"/>
    <property type="match status" value="1"/>
</dbReference>
<organism evidence="4 5">
    <name type="scientific">Deinococcus arboris</name>
    <dbReference type="NCBI Taxonomy" id="2682977"/>
    <lineage>
        <taxon>Bacteria</taxon>
        <taxon>Thermotogati</taxon>
        <taxon>Deinococcota</taxon>
        <taxon>Deinococci</taxon>
        <taxon>Deinococcales</taxon>
        <taxon>Deinococcaceae</taxon>
        <taxon>Deinococcus</taxon>
    </lineage>
</organism>
<sequence length="617" mass="62765">MRVCKPSLSLVLGLALLTGAAQAAPDIYVAYPPDGHRVAADHVILEGSVTPGATLTVSGTLVPTGPDGLFMTWWPLKAGGNALRLVTRLGGQSAARVLTVTRTVARALPAVPTAIDRASVQPAQPLDFWDAANDSPAERRVPVRFLGSPGGRATFRVAGGPAQPLTEGPAGVYSGAYTLPTGLTLTGAALTVSLTGRDGRTVSAAAPGRLSSAPALARSVTQLPGSVPGLGINAAGTVLTTLNGEALLYPREGMTFRAVGRVGPDLRLRLAPGLGALVAADQVSPLGFAPPPALSGGGVTAEGEGEGTVLSALPTATSSAPPKSVPTAVPTPALSVRVPLGPARPPFTLEQPDARTLALTLYGSLAAPLTVPAERPPALAGAEVQAVAPGVTRLTLRLAQAAWGFRAAYDGPDLRLRVRLPPSLNPAQPLLGRVVTLDPGHGGTQNGGAGSLRVPEKGLVLPIARRAAELLRAQGATVYLTRTADVTLGLTERGLLAEETASDLLISVHANALPDGRDPRGIRGPEVYFSHPQAQPVAAAILAALRARLPDLGPGAGLKPGADLALTRPTTQPSVLVELAYLTDAGNLRLLHSPAGQERLAQALAQGVADFYAGAAR</sequence>
<feature type="domain" description="MurNAc-LAA" evidence="3">
    <location>
        <begin position="494"/>
        <end position="609"/>
    </location>
</feature>
<dbReference type="GO" id="GO:0008745">
    <property type="term" value="F:N-acetylmuramoyl-L-alanine amidase activity"/>
    <property type="evidence" value="ECO:0007669"/>
    <property type="project" value="InterPro"/>
</dbReference>
<protein>
    <submittedName>
        <fullName evidence="4">N-acetylmuramoyl-L-alanine amidase</fullName>
    </submittedName>
</protein>
<evidence type="ECO:0000256" key="2">
    <source>
        <dbReference type="SAM" id="SignalP"/>
    </source>
</evidence>
<dbReference type="InterPro" id="IPR050695">
    <property type="entry name" value="N-acetylmuramoyl_amidase_3"/>
</dbReference>
<dbReference type="CDD" id="cd02696">
    <property type="entry name" value="MurNAc-LAA"/>
    <property type="match status" value="1"/>
</dbReference>
<proteinExistence type="predicted"/>
<dbReference type="PANTHER" id="PTHR30404:SF0">
    <property type="entry name" value="N-ACETYLMURAMOYL-L-ALANINE AMIDASE AMIC"/>
    <property type="match status" value="1"/>
</dbReference>
<dbReference type="InterPro" id="IPR013783">
    <property type="entry name" value="Ig-like_fold"/>
</dbReference>
<evidence type="ECO:0000259" key="3">
    <source>
        <dbReference type="SMART" id="SM00646"/>
    </source>
</evidence>
<dbReference type="GO" id="GO:0030288">
    <property type="term" value="C:outer membrane-bounded periplasmic space"/>
    <property type="evidence" value="ECO:0007669"/>
    <property type="project" value="TreeGrafter"/>
</dbReference>
<dbReference type="Pfam" id="PF01520">
    <property type="entry name" value="Amidase_3"/>
    <property type="match status" value="1"/>
</dbReference>
<evidence type="ECO:0000313" key="5">
    <source>
        <dbReference type="Proteomes" id="UP000483286"/>
    </source>
</evidence>
<reference evidence="4 5" key="1">
    <citation type="submission" date="2019-12" db="EMBL/GenBank/DDBJ databases">
        <title>Deinococcus sp. HMF7620 Genome sequencing and assembly.</title>
        <authorList>
            <person name="Kang H."/>
            <person name="Kim H."/>
            <person name="Joh K."/>
        </authorList>
    </citation>
    <scope>NUCLEOTIDE SEQUENCE [LARGE SCALE GENOMIC DNA]</scope>
    <source>
        <strain evidence="4 5">HMF7620</strain>
    </source>
</reference>
<feature type="signal peptide" evidence="2">
    <location>
        <begin position="1"/>
        <end position="23"/>
    </location>
</feature>
<dbReference type="EMBL" id="WQLB01000007">
    <property type="protein sequence ID" value="MVN86471.1"/>
    <property type="molecule type" value="Genomic_DNA"/>
</dbReference>
<evidence type="ECO:0000256" key="1">
    <source>
        <dbReference type="ARBA" id="ARBA00022801"/>
    </source>
</evidence>
<comment type="caution">
    <text evidence="4">The sequence shown here is derived from an EMBL/GenBank/DDBJ whole genome shotgun (WGS) entry which is preliminary data.</text>
</comment>
<dbReference type="AlphaFoldDB" id="A0A7C9I2E6"/>